<dbReference type="EMBL" id="MU863664">
    <property type="protein sequence ID" value="KAK4098022.1"/>
    <property type="molecule type" value="Genomic_DNA"/>
</dbReference>
<dbReference type="AlphaFoldDB" id="A0AAN6SYZ9"/>
<dbReference type="Proteomes" id="UP001305647">
    <property type="component" value="Unassembled WGS sequence"/>
</dbReference>
<organism evidence="2 3">
    <name type="scientific">Parathielavia hyrcaniae</name>
    <dbReference type="NCBI Taxonomy" id="113614"/>
    <lineage>
        <taxon>Eukaryota</taxon>
        <taxon>Fungi</taxon>
        <taxon>Dikarya</taxon>
        <taxon>Ascomycota</taxon>
        <taxon>Pezizomycotina</taxon>
        <taxon>Sordariomycetes</taxon>
        <taxon>Sordariomycetidae</taxon>
        <taxon>Sordariales</taxon>
        <taxon>Chaetomiaceae</taxon>
        <taxon>Parathielavia</taxon>
    </lineage>
</organism>
<evidence type="ECO:0000256" key="1">
    <source>
        <dbReference type="SAM" id="MobiDB-lite"/>
    </source>
</evidence>
<name>A0AAN6SYZ9_9PEZI</name>
<proteinExistence type="predicted"/>
<comment type="caution">
    <text evidence="2">The sequence shown here is derived from an EMBL/GenBank/DDBJ whole genome shotgun (WGS) entry which is preliminary data.</text>
</comment>
<feature type="region of interest" description="Disordered" evidence="1">
    <location>
        <begin position="156"/>
        <end position="180"/>
    </location>
</feature>
<accession>A0AAN6SYZ9</accession>
<feature type="compositionally biased region" description="Polar residues" evidence="1">
    <location>
        <begin position="162"/>
        <end position="180"/>
    </location>
</feature>
<evidence type="ECO:0000313" key="3">
    <source>
        <dbReference type="Proteomes" id="UP001305647"/>
    </source>
</evidence>
<reference evidence="2" key="1">
    <citation type="journal article" date="2023" name="Mol. Phylogenet. Evol.">
        <title>Genome-scale phylogeny and comparative genomics of the fungal order Sordariales.</title>
        <authorList>
            <person name="Hensen N."/>
            <person name="Bonometti L."/>
            <person name="Westerberg I."/>
            <person name="Brannstrom I.O."/>
            <person name="Guillou S."/>
            <person name="Cros-Aarteil S."/>
            <person name="Calhoun S."/>
            <person name="Haridas S."/>
            <person name="Kuo A."/>
            <person name="Mondo S."/>
            <person name="Pangilinan J."/>
            <person name="Riley R."/>
            <person name="LaButti K."/>
            <person name="Andreopoulos B."/>
            <person name="Lipzen A."/>
            <person name="Chen C."/>
            <person name="Yan M."/>
            <person name="Daum C."/>
            <person name="Ng V."/>
            <person name="Clum A."/>
            <person name="Steindorff A."/>
            <person name="Ohm R.A."/>
            <person name="Martin F."/>
            <person name="Silar P."/>
            <person name="Natvig D.O."/>
            <person name="Lalanne C."/>
            <person name="Gautier V."/>
            <person name="Ament-Velasquez S.L."/>
            <person name="Kruys A."/>
            <person name="Hutchinson M.I."/>
            <person name="Powell A.J."/>
            <person name="Barry K."/>
            <person name="Miller A.N."/>
            <person name="Grigoriev I.V."/>
            <person name="Debuchy R."/>
            <person name="Gladieux P."/>
            <person name="Hiltunen Thoren M."/>
            <person name="Johannesson H."/>
        </authorList>
    </citation>
    <scope>NUCLEOTIDE SEQUENCE</scope>
    <source>
        <strain evidence="2">CBS 757.83</strain>
    </source>
</reference>
<gene>
    <name evidence="2" type="ORF">N658DRAFT_255516</name>
</gene>
<protein>
    <submittedName>
        <fullName evidence="2">Uncharacterized protein</fullName>
    </submittedName>
</protein>
<reference evidence="2" key="2">
    <citation type="submission" date="2023-05" db="EMBL/GenBank/DDBJ databases">
        <authorList>
            <consortium name="Lawrence Berkeley National Laboratory"/>
            <person name="Steindorff A."/>
            <person name="Hensen N."/>
            <person name="Bonometti L."/>
            <person name="Westerberg I."/>
            <person name="Brannstrom I.O."/>
            <person name="Guillou S."/>
            <person name="Cros-Aarteil S."/>
            <person name="Calhoun S."/>
            <person name="Haridas S."/>
            <person name="Kuo A."/>
            <person name="Mondo S."/>
            <person name="Pangilinan J."/>
            <person name="Riley R."/>
            <person name="Labutti K."/>
            <person name="Andreopoulos B."/>
            <person name="Lipzen A."/>
            <person name="Chen C."/>
            <person name="Yanf M."/>
            <person name="Daum C."/>
            <person name="Ng V."/>
            <person name="Clum A."/>
            <person name="Ohm R."/>
            <person name="Martin F."/>
            <person name="Silar P."/>
            <person name="Natvig D."/>
            <person name="Lalanne C."/>
            <person name="Gautier V."/>
            <person name="Ament-Velasquez S.L."/>
            <person name="Kruys A."/>
            <person name="Hutchinson M.I."/>
            <person name="Powell A.J."/>
            <person name="Barry K."/>
            <person name="Miller A.N."/>
            <person name="Grigoriev I.V."/>
            <person name="Debuchy R."/>
            <person name="Gladieux P."/>
            <person name="Thoren M.H."/>
            <person name="Johannesson H."/>
        </authorList>
    </citation>
    <scope>NUCLEOTIDE SEQUENCE</scope>
    <source>
        <strain evidence="2">CBS 757.83</strain>
    </source>
</reference>
<evidence type="ECO:0000313" key="2">
    <source>
        <dbReference type="EMBL" id="KAK4098022.1"/>
    </source>
</evidence>
<sequence>MLRASIFASMSNRLRKRQAKPENAVEPDQRQELVYTHQVWWTPGETINHVRSPPLAVHKYLYSHERRFFRFPPCLVAAAFSGRSSECPIHPPPCICPAQAAARCYRVVSETGLAGAPASWVDPRRSARGLKSLPLASGVVNGGEAISMSTKTHAITGLPLGSDSSSPATGRNNTTGLPQG</sequence>
<keyword evidence="3" id="KW-1185">Reference proteome</keyword>